<name>A0A699J8Y7_TANCI</name>
<sequence>EASKDDDGVPDKLRLELRFKAIKVKDKQENDEIETKPDKNGKRGKARQWPRLEIEERPEG</sequence>
<comment type="caution">
    <text evidence="2">The sequence shown here is derived from an EMBL/GenBank/DDBJ whole genome shotgun (WGS) entry which is preliminary data.</text>
</comment>
<feature type="region of interest" description="Disordered" evidence="1">
    <location>
        <begin position="24"/>
        <end position="60"/>
    </location>
</feature>
<organism evidence="2">
    <name type="scientific">Tanacetum cinerariifolium</name>
    <name type="common">Dalmatian daisy</name>
    <name type="synonym">Chrysanthemum cinerariifolium</name>
    <dbReference type="NCBI Taxonomy" id="118510"/>
    <lineage>
        <taxon>Eukaryota</taxon>
        <taxon>Viridiplantae</taxon>
        <taxon>Streptophyta</taxon>
        <taxon>Embryophyta</taxon>
        <taxon>Tracheophyta</taxon>
        <taxon>Spermatophyta</taxon>
        <taxon>Magnoliopsida</taxon>
        <taxon>eudicotyledons</taxon>
        <taxon>Gunneridae</taxon>
        <taxon>Pentapetalae</taxon>
        <taxon>asterids</taxon>
        <taxon>campanulids</taxon>
        <taxon>Asterales</taxon>
        <taxon>Asteraceae</taxon>
        <taxon>Asteroideae</taxon>
        <taxon>Anthemideae</taxon>
        <taxon>Anthemidinae</taxon>
        <taxon>Tanacetum</taxon>
    </lineage>
</organism>
<feature type="compositionally biased region" description="Basic and acidic residues" evidence="1">
    <location>
        <begin position="24"/>
        <end position="41"/>
    </location>
</feature>
<evidence type="ECO:0000313" key="2">
    <source>
        <dbReference type="EMBL" id="GFA19261.1"/>
    </source>
</evidence>
<evidence type="ECO:0000256" key="1">
    <source>
        <dbReference type="SAM" id="MobiDB-lite"/>
    </source>
</evidence>
<gene>
    <name evidence="2" type="ORF">Tci_591233</name>
</gene>
<feature type="non-terminal residue" evidence="2">
    <location>
        <position position="1"/>
    </location>
</feature>
<dbReference type="AlphaFoldDB" id="A0A699J8Y7"/>
<proteinExistence type="predicted"/>
<dbReference type="EMBL" id="BKCJ010383378">
    <property type="protein sequence ID" value="GFA19261.1"/>
    <property type="molecule type" value="Genomic_DNA"/>
</dbReference>
<reference evidence="2" key="1">
    <citation type="journal article" date="2019" name="Sci. Rep.">
        <title>Draft genome of Tanacetum cinerariifolium, the natural source of mosquito coil.</title>
        <authorList>
            <person name="Yamashiro T."/>
            <person name="Shiraishi A."/>
            <person name="Satake H."/>
            <person name="Nakayama K."/>
        </authorList>
    </citation>
    <scope>NUCLEOTIDE SEQUENCE</scope>
</reference>
<feature type="compositionally biased region" description="Basic and acidic residues" evidence="1">
    <location>
        <begin position="50"/>
        <end position="60"/>
    </location>
</feature>
<accession>A0A699J8Y7</accession>
<protein>
    <submittedName>
        <fullName evidence="2">Uncharacterized protein</fullName>
    </submittedName>
</protein>